<protein>
    <submittedName>
        <fullName evidence="5">Agmatinase</fullName>
    </submittedName>
</protein>
<dbReference type="GO" id="GO:0033389">
    <property type="term" value="P:putrescine biosynthetic process from arginine, via agmatine"/>
    <property type="evidence" value="ECO:0007669"/>
    <property type="project" value="TreeGrafter"/>
</dbReference>
<feature type="binding site" evidence="4">
    <location>
        <position position="236"/>
    </location>
    <ligand>
        <name>Mn(2+)</name>
        <dbReference type="ChEBI" id="CHEBI:29035"/>
        <label>1</label>
    </ligand>
</feature>
<dbReference type="PRINTS" id="PR00116">
    <property type="entry name" value="ARGINASE"/>
</dbReference>
<evidence type="ECO:0000256" key="3">
    <source>
        <dbReference type="ARBA" id="ARBA00022801"/>
    </source>
</evidence>
<gene>
    <name evidence="5" type="primary">speB</name>
    <name evidence="5" type="ORF">C7B45_00925</name>
</gene>
<keyword evidence="4" id="KW-0464">Manganese</keyword>
<reference evidence="5 6" key="1">
    <citation type="journal article" date="2014" name="BMC Genomics">
        <title>Comparison of environmental and isolate Sulfobacillus genomes reveals diverse carbon, sulfur, nitrogen, and hydrogen metabolisms.</title>
        <authorList>
            <person name="Justice N.B."/>
            <person name="Norman A."/>
            <person name="Brown C.T."/>
            <person name="Singh A."/>
            <person name="Thomas B.C."/>
            <person name="Banfield J.F."/>
        </authorList>
    </citation>
    <scope>NUCLEOTIDE SEQUENCE [LARGE SCALE GENOMIC DNA]</scope>
    <source>
        <strain evidence="5">AMDSBA3</strain>
    </source>
</reference>
<dbReference type="PANTHER" id="PTHR11358">
    <property type="entry name" value="ARGINASE/AGMATINASE"/>
    <property type="match status" value="1"/>
</dbReference>
<comment type="similarity">
    <text evidence="1">Belongs to the arginase family. Agmatinase subfamily.</text>
</comment>
<comment type="caution">
    <text evidence="5">The sequence shown here is derived from an EMBL/GenBank/DDBJ whole genome shotgun (WGS) entry which is preliminary data.</text>
</comment>
<dbReference type="GO" id="GO:0046872">
    <property type="term" value="F:metal ion binding"/>
    <property type="evidence" value="ECO:0007669"/>
    <property type="project" value="UniProtKB-KW"/>
</dbReference>
<evidence type="ECO:0000256" key="1">
    <source>
        <dbReference type="ARBA" id="ARBA00009227"/>
    </source>
</evidence>
<sequence length="315" mass="34771">MQPLDALVSPRFTQISTYARLPYDRDLHDIDVVFIGIPFDDGTTFRSGARMGPQAVRENSRLLRPYNMFLDVSPFDVFNVVDYGDVDVIPGSFADTAGAIAATLQPILAQGTLPLICGGDHSITLPVLREFHRVYGPMNLIHFDSHFDFWDAYWGQKYTHGTWLRRSLEEGLLHHVAQAGIRGPQFSRDDLAFPGRHGIVLQTIKDFHEKGVAEAMRVVLDALPTDEPLYVSWDIDVVDPAYAMATGTPEVGGLTSWEALQCIRALVGKRLVGLDIVEVSPPYDAPGATTALLTANLFYEGLSVMAKNHHQGHGS</sequence>
<dbReference type="PIRSF" id="PIRSF036979">
    <property type="entry name" value="Arginase"/>
    <property type="match status" value="1"/>
</dbReference>
<evidence type="ECO:0000256" key="4">
    <source>
        <dbReference type="PIRSR" id="PIRSR036979-1"/>
    </source>
</evidence>
<feature type="binding site" evidence="4">
    <location>
        <position position="234"/>
    </location>
    <ligand>
        <name>Mn(2+)</name>
        <dbReference type="ChEBI" id="CHEBI:29035"/>
        <label>2</label>
    </ligand>
</feature>
<dbReference type="InterPro" id="IPR023696">
    <property type="entry name" value="Ureohydrolase_dom_sf"/>
</dbReference>
<dbReference type="CDD" id="cd11592">
    <property type="entry name" value="Agmatinase_PAH"/>
    <property type="match status" value="1"/>
</dbReference>
<feature type="binding site" evidence="4">
    <location>
        <position position="146"/>
    </location>
    <ligand>
        <name>Mn(2+)</name>
        <dbReference type="ChEBI" id="CHEBI:29035"/>
        <label>1</label>
    </ligand>
</feature>
<evidence type="ECO:0000313" key="6">
    <source>
        <dbReference type="Proteomes" id="UP000241848"/>
    </source>
</evidence>
<feature type="binding site" evidence="4">
    <location>
        <position position="144"/>
    </location>
    <ligand>
        <name>Mn(2+)</name>
        <dbReference type="ChEBI" id="CHEBI:29035"/>
        <label>1</label>
    </ligand>
</feature>
<dbReference type="PROSITE" id="PS51409">
    <property type="entry name" value="ARGINASE_2"/>
    <property type="match status" value="1"/>
</dbReference>
<dbReference type="Gene3D" id="3.40.800.10">
    <property type="entry name" value="Ureohydrolase domain"/>
    <property type="match status" value="1"/>
</dbReference>
<dbReference type="Pfam" id="PF00491">
    <property type="entry name" value="Arginase"/>
    <property type="match status" value="1"/>
</dbReference>
<dbReference type="AlphaFoldDB" id="A0A2T2WP25"/>
<keyword evidence="2 4" id="KW-0479">Metal-binding</keyword>
<dbReference type="InterPro" id="IPR006035">
    <property type="entry name" value="Ureohydrolase"/>
</dbReference>
<organism evidence="5 6">
    <name type="scientific">Sulfobacillus acidophilus</name>
    <dbReference type="NCBI Taxonomy" id="53633"/>
    <lineage>
        <taxon>Bacteria</taxon>
        <taxon>Bacillati</taxon>
        <taxon>Bacillota</taxon>
        <taxon>Clostridia</taxon>
        <taxon>Eubacteriales</taxon>
        <taxon>Clostridiales Family XVII. Incertae Sedis</taxon>
        <taxon>Sulfobacillus</taxon>
    </lineage>
</organism>
<keyword evidence="3" id="KW-0378">Hydrolase</keyword>
<evidence type="ECO:0000256" key="2">
    <source>
        <dbReference type="ARBA" id="ARBA00022723"/>
    </source>
</evidence>
<comment type="cofactor">
    <cofactor evidence="4">
        <name>Mn(2+)</name>
        <dbReference type="ChEBI" id="CHEBI:29035"/>
    </cofactor>
    <text evidence="4">Binds 2 manganese ions per subunit.</text>
</comment>
<proteinExistence type="inferred from homology"/>
<dbReference type="PANTHER" id="PTHR11358:SF26">
    <property type="entry name" value="GUANIDINO ACID HYDROLASE, MITOCHONDRIAL"/>
    <property type="match status" value="1"/>
</dbReference>
<dbReference type="GO" id="GO:0008783">
    <property type="term" value="F:agmatinase activity"/>
    <property type="evidence" value="ECO:0007669"/>
    <property type="project" value="TreeGrafter"/>
</dbReference>
<feature type="binding site" evidence="4">
    <location>
        <position position="121"/>
    </location>
    <ligand>
        <name>Mn(2+)</name>
        <dbReference type="ChEBI" id="CHEBI:29035"/>
        <label>1</label>
    </ligand>
</feature>
<dbReference type="InterPro" id="IPR005925">
    <property type="entry name" value="Agmatinase-rel"/>
</dbReference>
<dbReference type="SUPFAM" id="SSF52768">
    <property type="entry name" value="Arginase/deacetylase"/>
    <property type="match status" value="1"/>
</dbReference>
<dbReference type="Proteomes" id="UP000241848">
    <property type="component" value="Unassembled WGS sequence"/>
</dbReference>
<name>A0A2T2WP25_9FIRM</name>
<accession>A0A2T2WP25</accession>
<dbReference type="NCBIfam" id="TIGR01230">
    <property type="entry name" value="agmatinase"/>
    <property type="match status" value="1"/>
</dbReference>
<feature type="binding site" evidence="4">
    <location>
        <position position="148"/>
    </location>
    <ligand>
        <name>Mn(2+)</name>
        <dbReference type="ChEBI" id="CHEBI:29035"/>
        <label>1</label>
    </ligand>
</feature>
<dbReference type="EMBL" id="PXYV01000002">
    <property type="protein sequence ID" value="PSR23988.1"/>
    <property type="molecule type" value="Genomic_DNA"/>
</dbReference>
<evidence type="ECO:0000313" key="5">
    <source>
        <dbReference type="EMBL" id="PSR23988.1"/>
    </source>
</evidence>